<accession>A0ACC3AK88</accession>
<keyword evidence="2" id="KW-1185">Reference proteome</keyword>
<organism evidence="1 2">
    <name type="scientific">Neophaeococcomyces mojaviensis</name>
    <dbReference type="NCBI Taxonomy" id="3383035"/>
    <lineage>
        <taxon>Eukaryota</taxon>
        <taxon>Fungi</taxon>
        <taxon>Dikarya</taxon>
        <taxon>Ascomycota</taxon>
        <taxon>Pezizomycotina</taxon>
        <taxon>Eurotiomycetes</taxon>
        <taxon>Chaetothyriomycetidae</taxon>
        <taxon>Chaetothyriales</taxon>
        <taxon>Chaetothyriales incertae sedis</taxon>
        <taxon>Neophaeococcomyces</taxon>
    </lineage>
</organism>
<dbReference type="Proteomes" id="UP001172386">
    <property type="component" value="Unassembled WGS sequence"/>
</dbReference>
<dbReference type="EMBL" id="JAPDRQ010000003">
    <property type="protein sequence ID" value="KAJ9664388.1"/>
    <property type="molecule type" value="Genomic_DNA"/>
</dbReference>
<gene>
    <name evidence="1" type="ORF">H2198_000317</name>
</gene>
<proteinExistence type="predicted"/>
<evidence type="ECO:0000313" key="1">
    <source>
        <dbReference type="EMBL" id="KAJ9664388.1"/>
    </source>
</evidence>
<evidence type="ECO:0000313" key="2">
    <source>
        <dbReference type="Proteomes" id="UP001172386"/>
    </source>
</evidence>
<name>A0ACC3AK88_9EURO</name>
<sequence length="101" mass="11446">MQVAAFLSDLKSLSVCPHEAAMKLVSVHEEKLGKTQVGQDESRIDTTNINKGDDEDLRRANDLVYLHQNVKMKNIEHGFDKELIQAREDIQKVLASLNEDQ</sequence>
<comment type="caution">
    <text evidence="1">The sequence shown here is derived from an EMBL/GenBank/DDBJ whole genome shotgun (WGS) entry which is preliminary data.</text>
</comment>
<protein>
    <submittedName>
        <fullName evidence="1">Uncharacterized protein</fullName>
    </submittedName>
</protein>
<reference evidence="1" key="1">
    <citation type="submission" date="2022-10" db="EMBL/GenBank/DDBJ databases">
        <title>Culturing micro-colonial fungi from biological soil crusts in the Mojave desert and describing Neophaeococcomyces mojavensis, and introducing the new genera and species Taxawa tesnikishii.</title>
        <authorList>
            <person name="Kurbessoian T."/>
            <person name="Stajich J.E."/>
        </authorList>
    </citation>
    <scope>NUCLEOTIDE SEQUENCE</scope>
    <source>
        <strain evidence="1">JES_112</strain>
    </source>
</reference>